<organism evidence="3 4">
    <name type="scientific">Neonectria punicea</name>
    <dbReference type="NCBI Taxonomy" id="979145"/>
    <lineage>
        <taxon>Eukaryota</taxon>
        <taxon>Fungi</taxon>
        <taxon>Dikarya</taxon>
        <taxon>Ascomycota</taxon>
        <taxon>Pezizomycotina</taxon>
        <taxon>Sordariomycetes</taxon>
        <taxon>Hypocreomycetidae</taxon>
        <taxon>Hypocreales</taxon>
        <taxon>Nectriaceae</taxon>
        <taxon>Neonectria</taxon>
    </lineage>
</organism>
<dbReference type="CDD" id="cd02933">
    <property type="entry name" value="OYE_like_FMN"/>
    <property type="match status" value="1"/>
</dbReference>
<evidence type="ECO:0000313" key="4">
    <source>
        <dbReference type="Proteomes" id="UP001498476"/>
    </source>
</evidence>
<proteinExistence type="predicted"/>
<dbReference type="InterPro" id="IPR045247">
    <property type="entry name" value="Oye-like"/>
</dbReference>
<reference evidence="3 4" key="1">
    <citation type="journal article" date="2025" name="Microbiol. Resour. Announc.">
        <title>Draft genome sequences for Neonectria magnoliae and Neonectria punicea, canker pathogens of Liriodendron tulipifera and Acer saccharum in West Virginia.</title>
        <authorList>
            <person name="Petronek H.M."/>
            <person name="Kasson M.T."/>
            <person name="Metheny A.M."/>
            <person name="Stauder C.M."/>
            <person name="Lovett B."/>
            <person name="Lynch S.C."/>
            <person name="Garnas J.R."/>
            <person name="Kasson L.R."/>
            <person name="Stajich J.E."/>
        </authorList>
    </citation>
    <scope>NUCLEOTIDE SEQUENCE [LARGE SCALE GENOMIC DNA]</scope>
    <source>
        <strain evidence="3 4">NRRL 64653</strain>
    </source>
</reference>
<dbReference type="PANTHER" id="PTHR22893:SF91">
    <property type="entry name" value="NADPH DEHYDROGENASE 2-RELATED"/>
    <property type="match status" value="1"/>
</dbReference>
<dbReference type="InterPro" id="IPR001155">
    <property type="entry name" value="OxRdtase_FMN_N"/>
</dbReference>
<evidence type="ECO:0000259" key="2">
    <source>
        <dbReference type="Pfam" id="PF00724"/>
    </source>
</evidence>
<keyword evidence="4" id="KW-1185">Reference proteome</keyword>
<accession>A0ABR1H670</accession>
<dbReference type="InterPro" id="IPR013785">
    <property type="entry name" value="Aldolase_TIM"/>
</dbReference>
<comment type="caution">
    <text evidence="3">The sequence shown here is derived from an EMBL/GenBank/DDBJ whole genome shotgun (WGS) entry which is preliminary data.</text>
</comment>
<protein>
    <recommendedName>
        <fullName evidence="2">NADH:flavin oxidoreductase/NADH oxidase N-terminal domain-containing protein</fullName>
    </recommendedName>
</protein>
<evidence type="ECO:0000256" key="1">
    <source>
        <dbReference type="ARBA" id="ARBA00022630"/>
    </source>
</evidence>
<dbReference type="Proteomes" id="UP001498476">
    <property type="component" value="Unassembled WGS sequence"/>
</dbReference>
<keyword evidence="1" id="KW-0285">Flavoprotein</keyword>
<dbReference type="PANTHER" id="PTHR22893">
    <property type="entry name" value="NADH OXIDOREDUCTASE-RELATED"/>
    <property type="match status" value="1"/>
</dbReference>
<evidence type="ECO:0000313" key="3">
    <source>
        <dbReference type="EMBL" id="KAK7416595.1"/>
    </source>
</evidence>
<dbReference type="SUPFAM" id="SSF51395">
    <property type="entry name" value="FMN-linked oxidoreductases"/>
    <property type="match status" value="1"/>
</dbReference>
<dbReference type="EMBL" id="JAZAVJ010000066">
    <property type="protein sequence ID" value="KAK7416595.1"/>
    <property type="molecule type" value="Genomic_DNA"/>
</dbReference>
<feature type="domain" description="NADH:flavin oxidoreductase/NADH oxidase N-terminal" evidence="2">
    <location>
        <begin position="9"/>
        <end position="322"/>
    </location>
</feature>
<dbReference type="Gene3D" id="3.20.20.70">
    <property type="entry name" value="Aldolase class I"/>
    <property type="match status" value="1"/>
</dbReference>
<gene>
    <name evidence="3" type="ORF">QQX98_005066</name>
</gene>
<sequence>MGSLTESPLFSPIAVGNVTLSHRVVMAPMTRRRASSDFVPEPIMTEYYRQRANVPGTLLISEATAVSPRSAALPNTPGVWADEHIEAWKPITSAVHEQGSFIYVQLWMCGRAARPGAVSRGAEVVSASDIPWDSRSPKPRSLTGAEIQQCVEDFRQGAINAVAAGFDGVELHGANGYLLDQFTQDVSNQRQDQYGGSIENRSRFPVMVAKAVADAIGPERVGYRVSPWSQHHGMRMSNLIPQFKDLSRVQGNADAPQNTESIDFLADLWDRTSPIIFAGGYNAETSRKRVEDEEGRGRQALVAFGRTFVSNPDLPLRIKRFLPVTRYNRDLFYEVGAKEGYTDYPTWEEEEVDWDTARSKEHVWPAGSALKVSLEK</sequence>
<dbReference type="Pfam" id="PF00724">
    <property type="entry name" value="Oxidored_FMN"/>
    <property type="match status" value="1"/>
</dbReference>
<name>A0ABR1H670_9HYPO</name>